<dbReference type="EMBL" id="JABSTR010000004">
    <property type="protein sequence ID" value="KAH9368962.1"/>
    <property type="molecule type" value="Genomic_DNA"/>
</dbReference>
<reference evidence="2 3" key="1">
    <citation type="journal article" date="2020" name="Cell">
        <title>Large-Scale Comparative Analyses of Tick Genomes Elucidate Their Genetic Diversity and Vector Capacities.</title>
        <authorList>
            <consortium name="Tick Genome and Microbiome Consortium (TIGMIC)"/>
            <person name="Jia N."/>
            <person name="Wang J."/>
            <person name="Shi W."/>
            <person name="Du L."/>
            <person name="Sun Y."/>
            <person name="Zhan W."/>
            <person name="Jiang J.F."/>
            <person name="Wang Q."/>
            <person name="Zhang B."/>
            <person name="Ji P."/>
            <person name="Bell-Sakyi L."/>
            <person name="Cui X.M."/>
            <person name="Yuan T.T."/>
            <person name="Jiang B.G."/>
            <person name="Yang W.F."/>
            <person name="Lam T.T."/>
            <person name="Chang Q.C."/>
            <person name="Ding S.J."/>
            <person name="Wang X.J."/>
            <person name="Zhu J.G."/>
            <person name="Ruan X.D."/>
            <person name="Zhao L."/>
            <person name="Wei J.T."/>
            <person name="Ye R.Z."/>
            <person name="Que T.C."/>
            <person name="Du C.H."/>
            <person name="Zhou Y.H."/>
            <person name="Cheng J.X."/>
            <person name="Dai P.F."/>
            <person name="Guo W.B."/>
            <person name="Han X.H."/>
            <person name="Huang E.J."/>
            <person name="Li L.F."/>
            <person name="Wei W."/>
            <person name="Gao Y.C."/>
            <person name="Liu J.Z."/>
            <person name="Shao H.Z."/>
            <person name="Wang X."/>
            <person name="Wang C.C."/>
            <person name="Yang T.C."/>
            <person name="Huo Q.B."/>
            <person name="Li W."/>
            <person name="Chen H.Y."/>
            <person name="Chen S.E."/>
            <person name="Zhou L.G."/>
            <person name="Ni X.B."/>
            <person name="Tian J.H."/>
            <person name="Sheng Y."/>
            <person name="Liu T."/>
            <person name="Pan Y.S."/>
            <person name="Xia L.Y."/>
            <person name="Li J."/>
            <person name="Zhao F."/>
            <person name="Cao W.C."/>
        </authorList>
    </citation>
    <scope>NUCLEOTIDE SEQUENCE [LARGE SCALE GENOMIC DNA]</scope>
    <source>
        <strain evidence="2">HaeL-2018</strain>
    </source>
</reference>
<evidence type="ECO:0000256" key="1">
    <source>
        <dbReference type="SAM" id="MobiDB-lite"/>
    </source>
</evidence>
<organism evidence="2 3">
    <name type="scientific">Haemaphysalis longicornis</name>
    <name type="common">Bush tick</name>
    <dbReference type="NCBI Taxonomy" id="44386"/>
    <lineage>
        <taxon>Eukaryota</taxon>
        <taxon>Metazoa</taxon>
        <taxon>Ecdysozoa</taxon>
        <taxon>Arthropoda</taxon>
        <taxon>Chelicerata</taxon>
        <taxon>Arachnida</taxon>
        <taxon>Acari</taxon>
        <taxon>Parasitiformes</taxon>
        <taxon>Ixodida</taxon>
        <taxon>Ixodoidea</taxon>
        <taxon>Ixodidae</taxon>
        <taxon>Haemaphysalinae</taxon>
        <taxon>Haemaphysalis</taxon>
    </lineage>
</organism>
<name>A0A9J6G0K7_HAELO</name>
<sequence length="139" mass="14796">MLITKAAKHVCTQLTMDKWPSLFHHCNKGIGATSKIPEDEDSHTVQNPTAEMPPAAASDIFDDLRASGVDMGAATFEGFTNIDSAVLPCAELDDDESVRQVLEPAQVDSDSDDDVPPMPEASNTDLSSTSPYGGTVCLQ</sequence>
<dbReference type="VEuPathDB" id="VectorBase:HLOH_046548"/>
<proteinExistence type="predicted"/>
<protein>
    <submittedName>
        <fullName evidence="2">Uncharacterized protein</fullName>
    </submittedName>
</protein>
<accession>A0A9J6G0K7</accession>
<evidence type="ECO:0000313" key="2">
    <source>
        <dbReference type="EMBL" id="KAH9368962.1"/>
    </source>
</evidence>
<comment type="caution">
    <text evidence="2">The sequence shown here is derived from an EMBL/GenBank/DDBJ whole genome shotgun (WGS) entry which is preliminary data.</text>
</comment>
<keyword evidence="3" id="KW-1185">Reference proteome</keyword>
<feature type="region of interest" description="Disordered" evidence="1">
    <location>
        <begin position="33"/>
        <end position="53"/>
    </location>
</feature>
<feature type="compositionally biased region" description="Polar residues" evidence="1">
    <location>
        <begin position="121"/>
        <end position="139"/>
    </location>
</feature>
<gene>
    <name evidence="2" type="ORF">HPB48_015998</name>
</gene>
<dbReference type="AlphaFoldDB" id="A0A9J6G0K7"/>
<evidence type="ECO:0000313" key="3">
    <source>
        <dbReference type="Proteomes" id="UP000821853"/>
    </source>
</evidence>
<feature type="region of interest" description="Disordered" evidence="1">
    <location>
        <begin position="103"/>
        <end position="139"/>
    </location>
</feature>
<dbReference type="Proteomes" id="UP000821853">
    <property type="component" value="Chromosome 2"/>
</dbReference>